<dbReference type="GO" id="GO:0046872">
    <property type="term" value="F:metal ion binding"/>
    <property type="evidence" value="ECO:0007669"/>
    <property type="project" value="UniProtKB-UniRule"/>
</dbReference>
<dbReference type="InterPro" id="IPR027433">
    <property type="entry name" value="Lipoxygenase_dom_3"/>
</dbReference>
<comment type="caution">
    <text evidence="12">Lacks conserved residue(s) required for the propagation of feature annotation.</text>
</comment>
<evidence type="ECO:0000256" key="9">
    <source>
        <dbReference type="ARBA" id="ARBA00023004"/>
    </source>
</evidence>
<dbReference type="Gene3D" id="4.10.375.10">
    <property type="entry name" value="Lipoxygenase-1, Domain 2"/>
    <property type="match status" value="1"/>
</dbReference>
<dbReference type="AlphaFoldDB" id="A0A022QFC0"/>
<evidence type="ECO:0000256" key="4">
    <source>
        <dbReference type="ARBA" id="ARBA00022723"/>
    </source>
</evidence>
<evidence type="ECO:0000256" key="3">
    <source>
        <dbReference type="ARBA" id="ARBA00022516"/>
    </source>
</evidence>
<dbReference type="InterPro" id="IPR001246">
    <property type="entry name" value="LipOase_plant"/>
</dbReference>
<dbReference type="Proteomes" id="UP000030748">
    <property type="component" value="Unassembled WGS sequence"/>
</dbReference>
<evidence type="ECO:0000256" key="2">
    <source>
        <dbReference type="ARBA" id="ARBA00011245"/>
    </source>
</evidence>
<dbReference type="STRING" id="4155.A0A022QFC0"/>
<keyword evidence="9" id="KW-0408">Iron</keyword>
<dbReference type="FunFam" id="1.20.245.10:FF:000002">
    <property type="entry name" value="Lipoxygenase"/>
    <property type="match status" value="1"/>
</dbReference>
<dbReference type="InterPro" id="IPR020834">
    <property type="entry name" value="LipOase_CS"/>
</dbReference>
<dbReference type="UniPathway" id="UPA00382"/>
<keyword evidence="4" id="KW-0479">Metal-binding</keyword>
<dbReference type="InterPro" id="IPR000907">
    <property type="entry name" value="LipOase"/>
</dbReference>
<dbReference type="PROSITE" id="PS50095">
    <property type="entry name" value="PLAT"/>
    <property type="match status" value="1"/>
</dbReference>
<evidence type="ECO:0000256" key="13">
    <source>
        <dbReference type="RuleBase" id="RU003975"/>
    </source>
</evidence>
<dbReference type="PANTHER" id="PTHR11771">
    <property type="entry name" value="LIPOXYGENASE"/>
    <property type="match status" value="1"/>
</dbReference>
<dbReference type="Gene3D" id="2.60.60.20">
    <property type="entry name" value="PLAT/LH2 domain"/>
    <property type="match status" value="1"/>
</dbReference>
<keyword evidence="5 13" id="KW-0925">Oxylipin biosynthesis</keyword>
<dbReference type="Gene3D" id="3.10.450.60">
    <property type="match status" value="1"/>
</dbReference>
<evidence type="ECO:0000259" key="16">
    <source>
        <dbReference type="PROSITE" id="PS51393"/>
    </source>
</evidence>
<keyword evidence="6" id="KW-0276">Fatty acid metabolism</keyword>
<dbReference type="PROSITE" id="PS51393">
    <property type="entry name" value="LIPOXYGENASE_3"/>
    <property type="match status" value="1"/>
</dbReference>
<dbReference type="Gene3D" id="4.10.372.10">
    <property type="entry name" value="Lipoxygenase-1, Domain 3"/>
    <property type="match status" value="1"/>
</dbReference>
<evidence type="ECO:0000256" key="8">
    <source>
        <dbReference type="ARBA" id="ARBA00023002"/>
    </source>
</evidence>
<comment type="subunit">
    <text evidence="2">Monomer.</text>
</comment>
<dbReference type="PhylomeDB" id="A0A022QFC0"/>
<dbReference type="KEGG" id="egt:105970909"/>
<dbReference type="OMA" id="HWINDHE"/>
<dbReference type="GO" id="GO:0006633">
    <property type="term" value="P:fatty acid biosynthetic process"/>
    <property type="evidence" value="ECO:0007669"/>
    <property type="project" value="UniProtKB-KW"/>
</dbReference>
<keyword evidence="7" id="KW-0223">Dioxygenase</keyword>
<dbReference type="Gene3D" id="1.20.245.10">
    <property type="entry name" value="Lipoxygenase-1, Domain 5"/>
    <property type="match status" value="1"/>
</dbReference>
<evidence type="ECO:0000256" key="14">
    <source>
        <dbReference type="SAM" id="MobiDB-lite"/>
    </source>
</evidence>
<evidence type="ECO:0000256" key="11">
    <source>
        <dbReference type="ARBA" id="ARBA00023160"/>
    </source>
</evidence>
<dbReference type="PRINTS" id="PR00468">
    <property type="entry name" value="PLTLPOXGNASE"/>
</dbReference>
<evidence type="ECO:0000256" key="1">
    <source>
        <dbReference type="ARBA" id="ARBA00009419"/>
    </source>
</evidence>
<feature type="compositionally biased region" description="Polar residues" evidence="14">
    <location>
        <begin position="1"/>
        <end position="10"/>
    </location>
</feature>
<dbReference type="InterPro" id="IPR036226">
    <property type="entry name" value="LipOase_C_sf"/>
</dbReference>
<dbReference type="GO" id="GO:0034440">
    <property type="term" value="P:lipid oxidation"/>
    <property type="evidence" value="ECO:0000318"/>
    <property type="project" value="GO_Central"/>
</dbReference>
<sequence length="914" mass="103232">MLTSHPTPTSLRRPEPISGAGKHRLLTGKSASFRPRLVRGGVRALISSGDSKTGVEIAADQKFIENNGSVVSSSSSLNVRAVITIRKKMKEKLIEKFEDQWESFINGIGKGILIQLISQDIIDPVTKSGKIAESFVRGWLPKLSGSPNVVQYGADVAVPQDFGQPGAILVTNFHDKEFFLMEIVVHGFSNGPIFFWADTWIHSVKDNPQSRIVFKNQASLPSQTPPGIENLRHDDLSRLRGDGKESRKLHERIYDYDLYNDLGNPDKNEGLVRPVLGTDERPYPRRIRTGRPPTRTDPNTETRIEKPHPVYVPRDETFEEVKQNTFSAGRLKAVLHNLVPLIAATLSKSDIPFTNFADIDNLYKDGFLLIDEDRKDGRKNQILTSAMKQMFTVGDRLLKYDLPAIIKRDRFAWLRDNEFARQMLAGVNPVNIELLKELPIVSELDPAIYGPPESAITRELLAKELNGINVEEAIKDKKLFILDYHDLLLPFIEKMNALPDRKAYASRTVFYYGENGILRPIVIELSLPPTDSSPRNKFVFTHGHDATTHWTWKLAKAHVCSNDAGVHQLVNHWLKTHACMEPYIIATHRQLSSMHPVYKLLHPHMRYTMEINALARQSLINGGGIIEACFSPGKYAMEVSSAAYKSLWRFDMESLPADLIRRGVGVEDPSVPGGVKLVIEDYPYAADALLVWSAIKELVESYVDHYYSEPNSISSDPELQAWWDEIKNVGHHDKRNEPWWPNLETQDDLSKILTTMIWTGSGQHAAINFGQYPFGGYPPNRPTLMRKLIPRVGDPEYEKFLQNPELTFLTSLPTKLQATKVMAVQDTLSTHSADEEYINQLHHIHRLAFNDSEVQKLFEDFSVKLEEIERIIHQRNKNVELKNRNGAGVPPYELLLPSSSPGVTGRGIPNSISI</sequence>
<dbReference type="SMART" id="SM00308">
    <property type="entry name" value="LH2"/>
    <property type="match status" value="1"/>
</dbReference>
<feature type="region of interest" description="Disordered" evidence="14">
    <location>
        <begin position="1"/>
        <end position="25"/>
    </location>
</feature>
<dbReference type="SUPFAM" id="SSF49723">
    <property type="entry name" value="Lipase/lipooxygenase domain (PLAT/LH2 domain)"/>
    <property type="match status" value="1"/>
</dbReference>
<dbReference type="SUPFAM" id="SSF48484">
    <property type="entry name" value="Lipoxigenase"/>
    <property type="match status" value="1"/>
</dbReference>
<protein>
    <recommendedName>
        <fullName evidence="13">Lipoxygenase</fullName>
        <ecNumber evidence="13">1.13.11.-</ecNumber>
    </recommendedName>
</protein>
<keyword evidence="18" id="KW-1185">Reference proteome</keyword>
<keyword evidence="11 13" id="KW-0275">Fatty acid biosynthesis</keyword>
<feature type="domain" description="Lipoxygenase" evidence="16">
    <location>
        <begin position="218"/>
        <end position="914"/>
    </location>
</feature>
<evidence type="ECO:0000256" key="10">
    <source>
        <dbReference type="ARBA" id="ARBA00023098"/>
    </source>
</evidence>
<name>A0A022QFC0_ERYGU</name>
<dbReference type="PROSITE" id="PS00081">
    <property type="entry name" value="LIPOXYGENASE_2"/>
    <property type="match status" value="1"/>
</dbReference>
<evidence type="ECO:0000256" key="5">
    <source>
        <dbReference type="ARBA" id="ARBA00022767"/>
    </source>
</evidence>
<gene>
    <name evidence="17" type="ORF">MIMGU_mgv1a001009mg</name>
</gene>
<dbReference type="InterPro" id="IPR001024">
    <property type="entry name" value="PLAT/LH2_dom"/>
</dbReference>
<dbReference type="EC" id="1.13.11.-" evidence="13"/>
<dbReference type="Pfam" id="PF00305">
    <property type="entry name" value="Lipoxygenase"/>
    <property type="match status" value="1"/>
</dbReference>
<keyword evidence="10" id="KW-0443">Lipid metabolism</keyword>
<dbReference type="eggNOG" id="ENOG502QQSP">
    <property type="taxonomic scope" value="Eukaryota"/>
</dbReference>
<dbReference type="PRINTS" id="PR00087">
    <property type="entry name" value="LIPOXYGENASE"/>
</dbReference>
<dbReference type="GO" id="GO:0031408">
    <property type="term" value="P:oxylipin biosynthetic process"/>
    <property type="evidence" value="ECO:0007669"/>
    <property type="project" value="UniProtKB-UniRule"/>
</dbReference>
<dbReference type="GO" id="GO:0016702">
    <property type="term" value="F:oxidoreductase activity, acting on single donors with incorporation of molecular oxygen, incorporation of two atoms of oxygen"/>
    <property type="evidence" value="ECO:0000318"/>
    <property type="project" value="GO_Central"/>
</dbReference>
<evidence type="ECO:0000256" key="7">
    <source>
        <dbReference type="ARBA" id="ARBA00022964"/>
    </source>
</evidence>
<evidence type="ECO:0000313" key="17">
    <source>
        <dbReference type="EMBL" id="EYU25923.1"/>
    </source>
</evidence>
<dbReference type="EMBL" id="KI631864">
    <property type="protein sequence ID" value="EYU25923.1"/>
    <property type="molecule type" value="Genomic_DNA"/>
</dbReference>
<keyword evidence="8" id="KW-0560">Oxidoreductase</keyword>
<evidence type="ECO:0000259" key="15">
    <source>
        <dbReference type="PROSITE" id="PS50095"/>
    </source>
</evidence>
<comment type="function">
    <text evidence="13">Plant lipoxygenase may be involved in a number of diverse aspects of plant physiology including growth and development, pest resistance, and senescence or responses to wounding.</text>
</comment>
<accession>A0A022QFC0</accession>
<comment type="pathway">
    <text evidence="13">Lipid metabolism; oxylipin biosynthesis.</text>
</comment>
<proteinExistence type="inferred from homology"/>
<evidence type="ECO:0000256" key="6">
    <source>
        <dbReference type="ARBA" id="ARBA00022832"/>
    </source>
</evidence>
<dbReference type="OrthoDB" id="407298at2759"/>
<feature type="region of interest" description="Disordered" evidence="14">
    <location>
        <begin position="269"/>
        <end position="305"/>
    </location>
</feature>
<keyword evidence="3 13" id="KW-0444">Lipid biosynthesis</keyword>
<comment type="similarity">
    <text evidence="1 13">Belongs to the lipoxygenase family.</text>
</comment>
<reference evidence="17 18" key="1">
    <citation type="journal article" date="2013" name="Proc. Natl. Acad. Sci. U.S.A.">
        <title>Fine-scale variation in meiotic recombination in Mimulus inferred from population shotgun sequencing.</title>
        <authorList>
            <person name="Hellsten U."/>
            <person name="Wright K.M."/>
            <person name="Jenkins J."/>
            <person name="Shu S."/>
            <person name="Yuan Y."/>
            <person name="Wessler S.R."/>
            <person name="Schmutz J."/>
            <person name="Willis J.H."/>
            <person name="Rokhsar D.S."/>
        </authorList>
    </citation>
    <scope>NUCLEOTIDE SEQUENCE [LARGE SCALE GENOMIC DNA]</scope>
    <source>
        <strain evidence="18">cv. DUN x IM62</strain>
    </source>
</reference>
<organism evidence="17 18">
    <name type="scientific">Erythranthe guttata</name>
    <name type="common">Yellow monkey flower</name>
    <name type="synonym">Mimulus guttatus</name>
    <dbReference type="NCBI Taxonomy" id="4155"/>
    <lineage>
        <taxon>Eukaryota</taxon>
        <taxon>Viridiplantae</taxon>
        <taxon>Streptophyta</taxon>
        <taxon>Embryophyta</taxon>
        <taxon>Tracheophyta</taxon>
        <taxon>Spermatophyta</taxon>
        <taxon>Magnoliopsida</taxon>
        <taxon>eudicotyledons</taxon>
        <taxon>Gunneridae</taxon>
        <taxon>Pentapetalae</taxon>
        <taxon>asterids</taxon>
        <taxon>lamiids</taxon>
        <taxon>Lamiales</taxon>
        <taxon>Phrymaceae</taxon>
        <taxon>Erythranthe</taxon>
    </lineage>
</organism>
<dbReference type="InterPro" id="IPR036392">
    <property type="entry name" value="PLAT/LH2_dom_sf"/>
</dbReference>
<dbReference type="InterPro" id="IPR013819">
    <property type="entry name" value="LipOase_C"/>
</dbReference>
<evidence type="ECO:0000256" key="12">
    <source>
        <dbReference type="PROSITE-ProRule" id="PRU00152"/>
    </source>
</evidence>
<feature type="domain" description="PLAT" evidence="15">
    <location>
        <begin position="89"/>
        <end position="215"/>
    </location>
</feature>
<evidence type="ECO:0000313" key="18">
    <source>
        <dbReference type="Proteomes" id="UP000030748"/>
    </source>
</evidence>